<dbReference type="InterPro" id="IPR007367">
    <property type="entry name" value="DUF433"/>
</dbReference>
<dbReference type="SUPFAM" id="SSF46689">
    <property type="entry name" value="Homeodomain-like"/>
    <property type="match status" value="1"/>
</dbReference>
<feature type="region of interest" description="Disordered" evidence="1">
    <location>
        <begin position="1"/>
        <end position="25"/>
    </location>
</feature>
<dbReference type="PANTHER" id="PTHR34849">
    <property type="entry name" value="SSL5025 PROTEIN"/>
    <property type="match status" value="1"/>
</dbReference>
<dbReference type="EMBL" id="BAAAFZ010000008">
    <property type="protein sequence ID" value="GAA0573554.1"/>
    <property type="molecule type" value="Genomic_DNA"/>
</dbReference>
<dbReference type="PANTHER" id="PTHR34849:SF3">
    <property type="entry name" value="SSR2962 PROTEIN"/>
    <property type="match status" value="1"/>
</dbReference>
<evidence type="ECO:0000256" key="1">
    <source>
        <dbReference type="SAM" id="MobiDB-lite"/>
    </source>
</evidence>
<dbReference type="Gene3D" id="1.10.10.10">
    <property type="entry name" value="Winged helix-like DNA-binding domain superfamily/Winged helix DNA-binding domain"/>
    <property type="match status" value="1"/>
</dbReference>
<dbReference type="InterPro" id="IPR009057">
    <property type="entry name" value="Homeodomain-like_sf"/>
</dbReference>
<name>A0ABP3PRJ2_9PROT</name>
<organism evidence="2 3">
    <name type="scientific">Craurococcus roseus</name>
    <dbReference type="NCBI Taxonomy" id="77585"/>
    <lineage>
        <taxon>Bacteria</taxon>
        <taxon>Pseudomonadati</taxon>
        <taxon>Pseudomonadota</taxon>
        <taxon>Alphaproteobacteria</taxon>
        <taxon>Acetobacterales</taxon>
        <taxon>Acetobacteraceae</taxon>
        <taxon>Craurococcus</taxon>
    </lineage>
</organism>
<comment type="caution">
    <text evidence="2">The sequence shown here is derived from an EMBL/GenBank/DDBJ whole genome shotgun (WGS) entry which is preliminary data.</text>
</comment>
<dbReference type="InterPro" id="IPR036388">
    <property type="entry name" value="WH-like_DNA-bd_sf"/>
</dbReference>
<protein>
    <recommendedName>
        <fullName evidence="4">DUF433 domain-containing protein</fullName>
    </recommendedName>
</protein>
<dbReference type="Pfam" id="PF04255">
    <property type="entry name" value="DUF433"/>
    <property type="match status" value="1"/>
</dbReference>
<keyword evidence="3" id="KW-1185">Reference proteome</keyword>
<dbReference type="Proteomes" id="UP001501588">
    <property type="component" value="Unassembled WGS sequence"/>
</dbReference>
<evidence type="ECO:0000313" key="3">
    <source>
        <dbReference type="Proteomes" id="UP001501588"/>
    </source>
</evidence>
<proteinExistence type="predicted"/>
<accession>A0ABP3PRJ2</accession>
<reference evidence="3" key="1">
    <citation type="journal article" date="2019" name="Int. J. Syst. Evol. Microbiol.">
        <title>The Global Catalogue of Microorganisms (GCM) 10K type strain sequencing project: providing services to taxonomists for standard genome sequencing and annotation.</title>
        <authorList>
            <consortium name="The Broad Institute Genomics Platform"/>
            <consortium name="The Broad Institute Genome Sequencing Center for Infectious Disease"/>
            <person name="Wu L."/>
            <person name="Ma J."/>
        </authorList>
    </citation>
    <scope>NUCLEOTIDE SEQUENCE [LARGE SCALE GENOMIC DNA]</scope>
    <source>
        <strain evidence="3">JCM 9933</strain>
    </source>
</reference>
<gene>
    <name evidence="2" type="ORF">GCM10009416_10270</name>
</gene>
<sequence>MGNQQLARPPGGPPGRPGIPLSADPEVMGGRTVFAGTRVPVEVLFENLADGLTVDEIIDSYPTLRKEDVLSVLVEACRRVSQRS</sequence>
<evidence type="ECO:0008006" key="4">
    <source>
        <dbReference type="Google" id="ProtNLM"/>
    </source>
</evidence>
<dbReference type="RefSeq" id="WP_343894083.1">
    <property type="nucleotide sequence ID" value="NZ_BAAAFZ010000008.1"/>
</dbReference>
<evidence type="ECO:0000313" key="2">
    <source>
        <dbReference type="EMBL" id="GAA0573554.1"/>
    </source>
</evidence>